<dbReference type="InterPro" id="IPR044736">
    <property type="entry name" value="Gid1/RanBPM/SPLA_SPRY"/>
</dbReference>
<keyword evidence="5" id="KW-1185">Reference proteome</keyword>
<dbReference type="Gene3D" id="2.60.120.920">
    <property type="match status" value="1"/>
</dbReference>
<reference evidence="5" key="2">
    <citation type="submission" date="2009-11" db="EMBL/GenBank/DDBJ databases">
        <title>The Genome Sequence of Allomyces macrogynus strain ATCC 38327.</title>
        <authorList>
            <consortium name="The Broad Institute Genome Sequencing Platform"/>
            <person name="Russ C."/>
            <person name="Cuomo C."/>
            <person name="Shea T."/>
            <person name="Young S.K."/>
            <person name="Zeng Q."/>
            <person name="Koehrsen M."/>
            <person name="Haas B."/>
            <person name="Borodovsky M."/>
            <person name="Guigo R."/>
            <person name="Alvarado L."/>
            <person name="Berlin A."/>
            <person name="Borenstein D."/>
            <person name="Chen Z."/>
            <person name="Engels R."/>
            <person name="Freedman E."/>
            <person name="Gellesch M."/>
            <person name="Goldberg J."/>
            <person name="Griggs A."/>
            <person name="Gujja S."/>
            <person name="Heiman D."/>
            <person name="Hepburn T."/>
            <person name="Howarth C."/>
            <person name="Jen D."/>
            <person name="Larson L."/>
            <person name="Lewis B."/>
            <person name="Mehta T."/>
            <person name="Park D."/>
            <person name="Pearson M."/>
            <person name="Roberts A."/>
            <person name="Saif S."/>
            <person name="Shenoy N."/>
            <person name="Sisk P."/>
            <person name="Stolte C."/>
            <person name="Sykes S."/>
            <person name="Walk T."/>
            <person name="White J."/>
            <person name="Yandava C."/>
            <person name="Burger G."/>
            <person name="Gray M.W."/>
            <person name="Holland P.W.H."/>
            <person name="King N."/>
            <person name="Lang F.B.F."/>
            <person name="Roger A.J."/>
            <person name="Ruiz-Trillo I."/>
            <person name="Lander E."/>
            <person name="Nusbaum C."/>
        </authorList>
    </citation>
    <scope>NUCLEOTIDE SEQUENCE [LARGE SCALE GENOMIC DNA]</scope>
    <source>
        <strain evidence="5">ATCC 38327</strain>
    </source>
</reference>
<dbReference type="AlphaFoldDB" id="A0A0L0SW29"/>
<dbReference type="eggNOG" id="KOG1477">
    <property type="taxonomic scope" value="Eukaryota"/>
</dbReference>
<dbReference type="PROSITE" id="PS50188">
    <property type="entry name" value="B302_SPRY"/>
    <property type="match status" value="1"/>
</dbReference>
<proteinExistence type="predicted"/>
<feature type="transmembrane region" description="Helical" evidence="2">
    <location>
        <begin position="12"/>
        <end position="37"/>
    </location>
</feature>
<gene>
    <name evidence="4" type="ORF">AMAG_11664</name>
</gene>
<sequence length="441" mass="48306">MWMLNEELPQWINVLLILALGLIVVLGPAGLFYAYCLPKILDHLRARGAVPEWIAMRRSPSSTTSARANEAGEANGTLRTPTSDLDREAARFHMELVKPDLVLDTESRFRINEHGPLAWEFLPPAMDRANPSHIHALVRNGTTLLFMGKPRTIQTQLPIPTSLHFKNTFYFEVTVNSKPGGSLVSIGLAPRKYPEYMLGPGWVAPSVGFRSDGKKFVDGRSGTTGTLYGEVYTGGDVIGCGFNAARGSVFFTKNGRALDAATDEIPANVAMFPTIGATRGVYVDVNFGQDPFKFKQANQYNLGFMTDLLPTYDLTTLAKDPDLEADSVVELPRAVVRWSLNSYRSMPPEYDGEVVAPLEPSLPRSVRSTRSQLAQAATIDRVDEEESPCDAGPSWPSPTARRASSSSCAGIPDMYATTIPSLRHRPSLDRRRDLGPPPDPG</sequence>
<feature type="region of interest" description="Disordered" evidence="1">
    <location>
        <begin position="61"/>
        <end position="82"/>
    </location>
</feature>
<dbReference type="InterPro" id="IPR043136">
    <property type="entry name" value="B30.2/SPRY_sf"/>
</dbReference>
<protein>
    <recommendedName>
        <fullName evidence="3">B30.2/SPRY domain-containing protein</fullName>
    </recommendedName>
</protein>
<keyword evidence="2" id="KW-0812">Transmembrane</keyword>
<dbReference type="PANTHER" id="PTHR12864">
    <property type="entry name" value="RAN BINDING PROTEIN 9-RELATED"/>
    <property type="match status" value="1"/>
</dbReference>
<keyword evidence="2" id="KW-0472">Membrane</keyword>
<feature type="compositionally biased region" description="Low complexity" evidence="1">
    <location>
        <begin position="393"/>
        <end position="407"/>
    </location>
</feature>
<reference evidence="4 5" key="1">
    <citation type="submission" date="2009-11" db="EMBL/GenBank/DDBJ databases">
        <title>Annotation of Allomyces macrogynus ATCC 38327.</title>
        <authorList>
            <consortium name="The Broad Institute Genome Sequencing Platform"/>
            <person name="Russ C."/>
            <person name="Cuomo C."/>
            <person name="Burger G."/>
            <person name="Gray M.W."/>
            <person name="Holland P.W.H."/>
            <person name="King N."/>
            <person name="Lang F.B.F."/>
            <person name="Roger A.J."/>
            <person name="Ruiz-Trillo I."/>
            <person name="Young S.K."/>
            <person name="Zeng Q."/>
            <person name="Gargeya S."/>
            <person name="Fitzgerald M."/>
            <person name="Haas B."/>
            <person name="Abouelleil A."/>
            <person name="Alvarado L."/>
            <person name="Arachchi H.M."/>
            <person name="Berlin A."/>
            <person name="Chapman S.B."/>
            <person name="Gearin G."/>
            <person name="Goldberg J."/>
            <person name="Griggs A."/>
            <person name="Gujja S."/>
            <person name="Hansen M."/>
            <person name="Heiman D."/>
            <person name="Howarth C."/>
            <person name="Larimer J."/>
            <person name="Lui A."/>
            <person name="MacDonald P.J.P."/>
            <person name="McCowen C."/>
            <person name="Montmayeur A."/>
            <person name="Murphy C."/>
            <person name="Neiman D."/>
            <person name="Pearson M."/>
            <person name="Priest M."/>
            <person name="Roberts A."/>
            <person name="Saif S."/>
            <person name="Shea T."/>
            <person name="Sisk P."/>
            <person name="Stolte C."/>
            <person name="Sykes S."/>
            <person name="Wortman J."/>
            <person name="Nusbaum C."/>
            <person name="Birren B."/>
        </authorList>
    </citation>
    <scope>NUCLEOTIDE SEQUENCE [LARGE SCALE GENOMIC DNA]</scope>
    <source>
        <strain evidence="4 5">ATCC 38327</strain>
    </source>
</reference>
<feature type="region of interest" description="Disordered" evidence="1">
    <location>
        <begin position="377"/>
        <end position="441"/>
    </location>
</feature>
<evidence type="ECO:0000259" key="3">
    <source>
        <dbReference type="PROSITE" id="PS50188"/>
    </source>
</evidence>
<dbReference type="Pfam" id="PF00622">
    <property type="entry name" value="SPRY"/>
    <property type="match status" value="1"/>
</dbReference>
<organism evidence="4 5">
    <name type="scientific">Allomyces macrogynus (strain ATCC 38327)</name>
    <name type="common">Allomyces javanicus var. macrogynus</name>
    <dbReference type="NCBI Taxonomy" id="578462"/>
    <lineage>
        <taxon>Eukaryota</taxon>
        <taxon>Fungi</taxon>
        <taxon>Fungi incertae sedis</taxon>
        <taxon>Blastocladiomycota</taxon>
        <taxon>Blastocladiomycetes</taxon>
        <taxon>Blastocladiales</taxon>
        <taxon>Blastocladiaceae</taxon>
        <taxon>Allomyces</taxon>
    </lineage>
</organism>
<evidence type="ECO:0000256" key="2">
    <source>
        <dbReference type="SAM" id="Phobius"/>
    </source>
</evidence>
<dbReference type="InterPro" id="IPR003877">
    <property type="entry name" value="SPRY_dom"/>
</dbReference>
<dbReference type="SUPFAM" id="SSF49899">
    <property type="entry name" value="Concanavalin A-like lectins/glucanases"/>
    <property type="match status" value="1"/>
</dbReference>
<evidence type="ECO:0000313" key="5">
    <source>
        <dbReference type="Proteomes" id="UP000054350"/>
    </source>
</evidence>
<dbReference type="CDD" id="cd12885">
    <property type="entry name" value="SPRY_RanBP_like"/>
    <property type="match status" value="1"/>
</dbReference>
<keyword evidence="2" id="KW-1133">Transmembrane helix</keyword>
<evidence type="ECO:0000256" key="1">
    <source>
        <dbReference type="SAM" id="MobiDB-lite"/>
    </source>
</evidence>
<dbReference type="Proteomes" id="UP000054350">
    <property type="component" value="Unassembled WGS sequence"/>
</dbReference>
<dbReference type="InterPro" id="IPR001870">
    <property type="entry name" value="B30.2/SPRY"/>
</dbReference>
<dbReference type="OrthoDB" id="258495at2759"/>
<name>A0A0L0SW29_ALLM3</name>
<dbReference type="VEuPathDB" id="FungiDB:AMAG_11664"/>
<dbReference type="STRING" id="578462.A0A0L0SW29"/>
<dbReference type="InterPro" id="IPR013320">
    <property type="entry name" value="ConA-like_dom_sf"/>
</dbReference>
<accession>A0A0L0SW29</accession>
<dbReference type="InterPro" id="IPR050618">
    <property type="entry name" value="Ubq-SigPath_Reg"/>
</dbReference>
<feature type="domain" description="B30.2/SPRY" evidence="3">
    <location>
        <begin position="104"/>
        <end position="292"/>
    </location>
</feature>
<evidence type="ECO:0000313" key="4">
    <source>
        <dbReference type="EMBL" id="KNE66534.1"/>
    </source>
</evidence>
<dbReference type="EMBL" id="GG745350">
    <property type="protein sequence ID" value="KNE66534.1"/>
    <property type="molecule type" value="Genomic_DNA"/>
</dbReference>
<dbReference type="SMART" id="SM00449">
    <property type="entry name" value="SPRY"/>
    <property type="match status" value="1"/>
</dbReference>